<name>A0AAD5PCX5_9FUNG</name>
<keyword evidence="4" id="KW-1185">Reference proteome</keyword>
<evidence type="ECO:0000313" key="3">
    <source>
        <dbReference type="EMBL" id="KAI9260570.1"/>
    </source>
</evidence>
<dbReference type="InterPro" id="IPR013183">
    <property type="entry name" value="Hsk3-like"/>
</dbReference>
<dbReference type="GO" id="GO:0042729">
    <property type="term" value="C:DASH complex"/>
    <property type="evidence" value="ECO:0007669"/>
    <property type="project" value="TreeGrafter"/>
</dbReference>
<dbReference type="GO" id="GO:0008608">
    <property type="term" value="P:attachment of spindle microtubules to kinetochore"/>
    <property type="evidence" value="ECO:0007669"/>
    <property type="project" value="InterPro"/>
</dbReference>
<dbReference type="EMBL" id="JAIXMP010000016">
    <property type="protein sequence ID" value="KAI9260570.1"/>
    <property type="molecule type" value="Genomic_DNA"/>
</dbReference>
<comment type="caution">
    <text evidence="3">The sequence shown here is derived from an EMBL/GenBank/DDBJ whole genome shotgun (WGS) entry which is preliminary data.</text>
</comment>
<organism evidence="3 4">
    <name type="scientific">Phascolomyces articulosus</name>
    <dbReference type="NCBI Taxonomy" id="60185"/>
    <lineage>
        <taxon>Eukaryota</taxon>
        <taxon>Fungi</taxon>
        <taxon>Fungi incertae sedis</taxon>
        <taxon>Mucoromycota</taxon>
        <taxon>Mucoromycotina</taxon>
        <taxon>Mucoromycetes</taxon>
        <taxon>Mucorales</taxon>
        <taxon>Lichtheimiaceae</taxon>
        <taxon>Phascolomyces</taxon>
    </lineage>
</organism>
<accession>A0AAD5PCX5</accession>
<reference evidence="3" key="1">
    <citation type="journal article" date="2022" name="IScience">
        <title>Evolution of zygomycete secretomes and the origins of terrestrial fungal ecologies.</title>
        <authorList>
            <person name="Chang Y."/>
            <person name="Wang Y."/>
            <person name="Mondo S."/>
            <person name="Ahrendt S."/>
            <person name="Andreopoulos W."/>
            <person name="Barry K."/>
            <person name="Beard J."/>
            <person name="Benny G.L."/>
            <person name="Blankenship S."/>
            <person name="Bonito G."/>
            <person name="Cuomo C."/>
            <person name="Desiro A."/>
            <person name="Gervers K.A."/>
            <person name="Hundley H."/>
            <person name="Kuo A."/>
            <person name="LaButti K."/>
            <person name="Lang B.F."/>
            <person name="Lipzen A."/>
            <person name="O'Donnell K."/>
            <person name="Pangilinan J."/>
            <person name="Reynolds N."/>
            <person name="Sandor L."/>
            <person name="Smith M.E."/>
            <person name="Tsang A."/>
            <person name="Grigoriev I.V."/>
            <person name="Stajich J.E."/>
            <person name="Spatafora J.W."/>
        </authorList>
    </citation>
    <scope>NUCLEOTIDE SEQUENCE</scope>
    <source>
        <strain evidence="3">RSA 2281</strain>
    </source>
</reference>
<protein>
    <submittedName>
        <fullName evidence="3">Uncharacterized protein</fullName>
    </submittedName>
</protein>
<proteinExistence type="predicted"/>
<dbReference type="PANTHER" id="PTHR28289:SF1">
    <property type="entry name" value="DASH COMPLEX SUBUNIT HSK3"/>
    <property type="match status" value="1"/>
</dbReference>
<evidence type="ECO:0000256" key="2">
    <source>
        <dbReference type="SAM" id="MobiDB-lite"/>
    </source>
</evidence>
<sequence>MSSRPTTTVGAAHESISMTHSTKKNNYAALHAQLQELDKNITKLQKNIQVTSEQVPTFRNLESLHSSMFLVASQTGKDEKKNDKSKKS</sequence>
<evidence type="ECO:0000313" key="4">
    <source>
        <dbReference type="Proteomes" id="UP001209540"/>
    </source>
</evidence>
<dbReference type="PANTHER" id="PTHR28289">
    <property type="entry name" value="DASH COMPLEX SUBUNIT HSK3"/>
    <property type="match status" value="1"/>
</dbReference>
<reference evidence="3" key="2">
    <citation type="submission" date="2023-02" db="EMBL/GenBank/DDBJ databases">
        <authorList>
            <consortium name="DOE Joint Genome Institute"/>
            <person name="Mondo S.J."/>
            <person name="Chang Y."/>
            <person name="Wang Y."/>
            <person name="Ahrendt S."/>
            <person name="Andreopoulos W."/>
            <person name="Barry K."/>
            <person name="Beard J."/>
            <person name="Benny G.L."/>
            <person name="Blankenship S."/>
            <person name="Bonito G."/>
            <person name="Cuomo C."/>
            <person name="Desiro A."/>
            <person name="Gervers K.A."/>
            <person name="Hundley H."/>
            <person name="Kuo A."/>
            <person name="LaButti K."/>
            <person name="Lang B.F."/>
            <person name="Lipzen A."/>
            <person name="O'Donnell K."/>
            <person name="Pangilinan J."/>
            <person name="Reynolds N."/>
            <person name="Sandor L."/>
            <person name="Smith M.W."/>
            <person name="Tsang A."/>
            <person name="Grigoriev I.V."/>
            <person name="Stajich J.E."/>
            <person name="Spatafora J.W."/>
        </authorList>
    </citation>
    <scope>NUCLEOTIDE SEQUENCE</scope>
    <source>
        <strain evidence="3">RSA 2281</strain>
    </source>
</reference>
<dbReference type="Proteomes" id="UP001209540">
    <property type="component" value="Unassembled WGS sequence"/>
</dbReference>
<feature type="region of interest" description="Disordered" evidence="2">
    <location>
        <begin position="1"/>
        <end position="20"/>
    </location>
</feature>
<evidence type="ECO:0000256" key="1">
    <source>
        <dbReference type="SAM" id="Coils"/>
    </source>
</evidence>
<dbReference type="InterPro" id="IPR042332">
    <property type="entry name" value="Hsk3"/>
</dbReference>
<dbReference type="AlphaFoldDB" id="A0AAD5PCX5"/>
<keyword evidence="1" id="KW-0175">Coiled coil</keyword>
<dbReference type="Pfam" id="PF08227">
    <property type="entry name" value="DASH_Hsk3"/>
    <property type="match status" value="1"/>
</dbReference>
<dbReference type="GO" id="GO:0051010">
    <property type="term" value="F:microtubule plus-end binding"/>
    <property type="evidence" value="ECO:0007669"/>
    <property type="project" value="TreeGrafter"/>
</dbReference>
<feature type="coiled-coil region" evidence="1">
    <location>
        <begin position="27"/>
        <end position="54"/>
    </location>
</feature>
<gene>
    <name evidence="3" type="ORF">BDA99DRAFT_512474</name>
</gene>